<evidence type="ECO:0000256" key="2">
    <source>
        <dbReference type="ARBA" id="ARBA00004613"/>
    </source>
</evidence>
<evidence type="ECO:0000259" key="8">
    <source>
        <dbReference type="Pfam" id="PF06429"/>
    </source>
</evidence>
<dbReference type="PANTHER" id="PTHR30033:SF2">
    <property type="entry name" value="FLAGELLAR HOOK PROTEIN"/>
    <property type="match status" value="1"/>
</dbReference>
<dbReference type="EMBL" id="JACOPD010000008">
    <property type="protein sequence ID" value="MBC5681581.1"/>
    <property type="molecule type" value="Genomic_DNA"/>
</dbReference>
<dbReference type="NCBIfam" id="TIGR02492">
    <property type="entry name" value="flgK_ends"/>
    <property type="match status" value="1"/>
</dbReference>
<dbReference type="PANTHER" id="PTHR30033">
    <property type="entry name" value="FLAGELLAR HOOK-ASSOCIATED PROTEIN 1"/>
    <property type="match status" value="1"/>
</dbReference>
<dbReference type="Pfam" id="PF06429">
    <property type="entry name" value="Flg_bbr_C"/>
    <property type="match status" value="1"/>
</dbReference>
<evidence type="ECO:0000256" key="5">
    <source>
        <dbReference type="ARBA" id="ARBA00022525"/>
    </source>
</evidence>
<dbReference type="InterPro" id="IPR053927">
    <property type="entry name" value="FlgK_helical"/>
</dbReference>
<keyword evidence="10" id="KW-0966">Cell projection</keyword>
<evidence type="ECO:0000259" key="9">
    <source>
        <dbReference type="Pfam" id="PF22638"/>
    </source>
</evidence>
<evidence type="ECO:0000313" key="10">
    <source>
        <dbReference type="EMBL" id="MBC5681581.1"/>
    </source>
</evidence>
<dbReference type="PRINTS" id="PR01005">
    <property type="entry name" value="FLGHOOKAP1"/>
</dbReference>
<evidence type="ECO:0000256" key="1">
    <source>
        <dbReference type="ARBA" id="ARBA00004365"/>
    </source>
</evidence>
<dbReference type="InterPro" id="IPR002371">
    <property type="entry name" value="FlgK"/>
</dbReference>
<evidence type="ECO:0000256" key="4">
    <source>
        <dbReference type="ARBA" id="ARBA00016244"/>
    </source>
</evidence>
<organism evidence="10 11">
    <name type="scientific">Lachnospira hominis</name>
    <name type="common">ex Liu et al. 2021</name>
    <dbReference type="NCBI Taxonomy" id="2763051"/>
    <lineage>
        <taxon>Bacteria</taxon>
        <taxon>Bacillati</taxon>
        <taxon>Bacillota</taxon>
        <taxon>Clostridia</taxon>
        <taxon>Lachnospirales</taxon>
        <taxon>Lachnospiraceae</taxon>
        <taxon>Lachnospira</taxon>
    </lineage>
</organism>
<protein>
    <recommendedName>
        <fullName evidence="4">Flagellar hook-associated protein 1</fullName>
    </recommendedName>
</protein>
<feature type="domain" description="Flagellar hook-associated protein FlgK helical" evidence="9">
    <location>
        <begin position="103"/>
        <end position="268"/>
    </location>
</feature>
<keyword evidence="10" id="KW-0969">Cilium</keyword>
<evidence type="ECO:0000259" key="7">
    <source>
        <dbReference type="Pfam" id="PF00460"/>
    </source>
</evidence>
<dbReference type="Pfam" id="PF22638">
    <property type="entry name" value="FlgK_D1"/>
    <property type="match status" value="1"/>
</dbReference>
<evidence type="ECO:0000313" key="11">
    <source>
        <dbReference type="Proteomes" id="UP000628463"/>
    </source>
</evidence>
<evidence type="ECO:0000256" key="6">
    <source>
        <dbReference type="ARBA" id="ARBA00023143"/>
    </source>
</evidence>
<dbReference type="InterPro" id="IPR001444">
    <property type="entry name" value="Flag_bb_rod_N"/>
</dbReference>
<dbReference type="RefSeq" id="WP_186837249.1">
    <property type="nucleotide sequence ID" value="NZ_JACOPD010000008.1"/>
</dbReference>
<comment type="subcellular location">
    <subcellularLocation>
        <location evidence="1">Bacterial flagellum</location>
    </subcellularLocation>
    <subcellularLocation>
        <location evidence="2">Secreted</location>
    </subcellularLocation>
</comment>
<feature type="domain" description="Flagellar basal-body/hook protein C-terminal" evidence="8">
    <location>
        <begin position="601"/>
        <end position="639"/>
    </location>
</feature>
<name>A0ABR7G2C4_9FIRM</name>
<reference evidence="10 11" key="1">
    <citation type="submission" date="2020-08" db="EMBL/GenBank/DDBJ databases">
        <title>Genome public.</title>
        <authorList>
            <person name="Liu C."/>
            <person name="Sun Q."/>
        </authorList>
    </citation>
    <scope>NUCLEOTIDE SEQUENCE [LARGE SCALE GENOMIC DNA]</scope>
    <source>
        <strain evidence="10 11">NSJ-43</strain>
    </source>
</reference>
<keyword evidence="11" id="KW-1185">Reference proteome</keyword>
<proteinExistence type="inferred from homology"/>
<dbReference type="SUPFAM" id="SSF64518">
    <property type="entry name" value="Phase 1 flagellin"/>
    <property type="match status" value="1"/>
</dbReference>
<comment type="caution">
    <text evidence="10">The sequence shown here is derived from an EMBL/GenBank/DDBJ whole genome shotgun (WGS) entry which is preliminary data.</text>
</comment>
<accession>A0ABR7G2C4</accession>
<gene>
    <name evidence="10" type="primary">flgK</name>
    <name evidence="10" type="ORF">H8S01_11525</name>
</gene>
<dbReference type="Proteomes" id="UP000628463">
    <property type="component" value="Unassembled WGS sequence"/>
</dbReference>
<keyword evidence="6" id="KW-0975">Bacterial flagellum</keyword>
<dbReference type="Pfam" id="PF00460">
    <property type="entry name" value="Flg_bb_rod"/>
    <property type="match status" value="1"/>
</dbReference>
<sequence length="646" mass="72259">MANGMASLFVGASGLKSAQTALNTTAHNLSNINTEGYTRQQIAFRDTHYLRIGGSYASPSASVYGLGVGISEIRRIRDEFIDKAYRTENGRLGYYSNQYKAIEEVEDQFGELQGVTFQDALNNLYTAINELSKEPASTVKRSSLIQNASALVTRSDAIYSGLKDYQETLNIDVANAINKINAYGEKIFSLNKQIAKIEGTGVENANDLRDQRDKALDELSEYIDISYYEVQGGEIYVNAGGVPFVTMSSYTQMSSRTNDDSTLLNPTWPAFERDVYPETELYSALTDKDKGGLKGTLLARGSIEVDYTDIPVKPDKADYDLTTADGKAAYDKDYAKYQEKQEYYNKYIEPSVILSALAGVDKLMNGIVTKINDVLCPEKDMKLTTALTDENGNEIMPNSYSYTVSDAVLYDKYKNEVKGFDNGDGTYSYESSEPLYTDKDLKNKADVTSYNYTVLDMDKTDYGMDEDKTVGTEIFGRLNTKRYIKMKDANGNDMYVHNNQNEKGDRSEYKLGNIIMNSVAEQDIAKIPMTTLQGKEDMAKGQELIDAWNGDFASINPQMYAVGNFSTYYNNFIGEFSTVGKVLYNYVDHQQTMVDGYDDQRLQSEGVASDEELEKMIKYQQAYNASSRYVNVISEMLEHIVTALGS</sequence>
<evidence type="ECO:0000256" key="3">
    <source>
        <dbReference type="ARBA" id="ARBA00009677"/>
    </source>
</evidence>
<feature type="domain" description="Flagellar basal body rod protein N-terminal" evidence="7">
    <location>
        <begin position="10"/>
        <end position="38"/>
    </location>
</feature>
<comment type="similarity">
    <text evidence="3">Belongs to the flagella basal body rod proteins family.</text>
</comment>
<keyword evidence="5" id="KW-0964">Secreted</keyword>
<dbReference type="InterPro" id="IPR010930">
    <property type="entry name" value="Flg_bb/hook_C_dom"/>
</dbReference>
<keyword evidence="10" id="KW-0282">Flagellum</keyword>